<feature type="domain" description="Solute-binding protein family 3/N-terminal" evidence="5">
    <location>
        <begin position="36"/>
        <end position="257"/>
    </location>
</feature>
<proteinExistence type="inferred from homology"/>
<dbReference type="PANTHER" id="PTHR35936">
    <property type="entry name" value="MEMBRANE-BOUND LYTIC MUREIN TRANSGLYCOSYLASE F"/>
    <property type="match status" value="1"/>
</dbReference>
<dbReference type="AlphaFoldDB" id="A0A511R4D6"/>
<dbReference type="PANTHER" id="PTHR35936:SF17">
    <property type="entry name" value="ARGININE-BINDING EXTRACELLULAR PROTEIN ARTP"/>
    <property type="match status" value="1"/>
</dbReference>
<protein>
    <submittedName>
        <fullName evidence="6">ABC transporter substrate-binding protein</fullName>
    </submittedName>
</protein>
<reference evidence="6 7" key="1">
    <citation type="submission" date="2019-07" db="EMBL/GenBank/DDBJ databases">
        <title>Whole genome shotgun sequence of Meiothermus hypogaeus NBRC 106114.</title>
        <authorList>
            <person name="Hosoyama A."/>
            <person name="Uohara A."/>
            <person name="Ohji S."/>
            <person name="Ichikawa N."/>
        </authorList>
    </citation>
    <scope>NUCLEOTIDE SEQUENCE [LARGE SCALE GENOMIC DNA]</scope>
    <source>
        <strain evidence="6 7">NBRC 106114</strain>
    </source>
</reference>
<dbReference type="GO" id="GO:0030313">
    <property type="term" value="C:cell envelope"/>
    <property type="evidence" value="ECO:0007669"/>
    <property type="project" value="UniProtKB-SubCell"/>
</dbReference>
<evidence type="ECO:0000259" key="5">
    <source>
        <dbReference type="SMART" id="SM00062"/>
    </source>
</evidence>
<gene>
    <name evidence="6" type="ORF">MHY01S_20520</name>
</gene>
<dbReference type="InterPro" id="IPR001638">
    <property type="entry name" value="Solute-binding_3/MltF_N"/>
</dbReference>
<comment type="caution">
    <text evidence="6">The sequence shown here is derived from an EMBL/GenBank/DDBJ whole genome shotgun (WGS) entry which is preliminary data.</text>
</comment>
<dbReference type="EMBL" id="BJXL01000065">
    <property type="protein sequence ID" value="GEM83886.1"/>
    <property type="molecule type" value="Genomic_DNA"/>
</dbReference>
<comment type="similarity">
    <text evidence="2 4">Belongs to the bacterial solute-binding protein 3 family.</text>
</comment>
<accession>A0A511R4D6</accession>
<organism evidence="6 7">
    <name type="scientific">Meiothermus hypogaeus NBRC 106114</name>
    <dbReference type="NCBI Taxonomy" id="1227553"/>
    <lineage>
        <taxon>Bacteria</taxon>
        <taxon>Thermotogati</taxon>
        <taxon>Deinococcota</taxon>
        <taxon>Deinococci</taxon>
        <taxon>Thermales</taxon>
        <taxon>Thermaceae</taxon>
        <taxon>Meiothermus</taxon>
    </lineage>
</organism>
<evidence type="ECO:0000256" key="4">
    <source>
        <dbReference type="RuleBase" id="RU003744"/>
    </source>
</evidence>
<evidence type="ECO:0000313" key="7">
    <source>
        <dbReference type="Proteomes" id="UP000321197"/>
    </source>
</evidence>
<dbReference type="OrthoDB" id="65111at2"/>
<sequence length="266" mass="29290">MAWKDLGFPLVLALALIAANFLPPDTSLKHVRQVGVLSLCVPQNYPPLATPQANPPGIDIELAQQIAQRMGLRLNVNVISTMGRDLNPRNWRVTRAQCQILAGGVVDSPLSRSFLDVTPPYLETGWTLVATPQLASIQGARVGVFLGVAGLDRVALGQFLREREAEAIVVNDVVELEQGLLSRRFNLAVTETLTARQLGGKHGWKVELLPPWLGRYPLVMGLWKGDLTLKREIVKAMQNIQREGQFLSILSRYQLASASPECTICR</sequence>
<evidence type="ECO:0000313" key="6">
    <source>
        <dbReference type="EMBL" id="GEM83886.1"/>
    </source>
</evidence>
<dbReference type="RefSeq" id="WP_119341760.1">
    <property type="nucleotide sequence ID" value="NZ_BJXL01000065.1"/>
</dbReference>
<name>A0A511R4D6_9DEIN</name>
<dbReference type="InterPro" id="IPR018313">
    <property type="entry name" value="SBP_3_CS"/>
</dbReference>
<dbReference type="Proteomes" id="UP000321197">
    <property type="component" value="Unassembled WGS sequence"/>
</dbReference>
<evidence type="ECO:0000256" key="3">
    <source>
        <dbReference type="ARBA" id="ARBA00022729"/>
    </source>
</evidence>
<evidence type="ECO:0000256" key="1">
    <source>
        <dbReference type="ARBA" id="ARBA00004196"/>
    </source>
</evidence>
<dbReference type="PROSITE" id="PS01039">
    <property type="entry name" value="SBP_BACTERIAL_3"/>
    <property type="match status" value="1"/>
</dbReference>
<dbReference type="Pfam" id="PF00497">
    <property type="entry name" value="SBP_bac_3"/>
    <property type="match status" value="1"/>
</dbReference>
<evidence type="ECO:0000256" key="2">
    <source>
        <dbReference type="ARBA" id="ARBA00010333"/>
    </source>
</evidence>
<dbReference type="SUPFAM" id="SSF53850">
    <property type="entry name" value="Periplasmic binding protein-like II"/>
    <property type="match status" value="1"/>
</dbReference>
<dbReference type="Gene3D" id="3.40.190.10">
    <property type="entry name" value="Periplasmic binding protein-like II"/>
    <property type="match status" value="2"/>
</dbReference>
<dbReference type="SMART" id="SM00062">
    <property type="entry name" value="PBPb"/>
    <property type="match status" value="1"/>
</dbReference>
<comment type="subcellular location">
    <subcellularLocation>
        <location evidence="1">Cell envelope</location>
    </subcellularLocation>
</comment>
<keyword evidence="3" id="KW-0732">Signal</keyword>